<dbReference type="OrthoDB" id="1121298at2"/>
<reference evidence="1 2" key="1">
    <citation type="journal article" date="2011" name="Stand. Genomic Sci.">
        <title>Complete genome sequence of Syntrophobotulus glycolicus type strain (FlGlyR).</title>
        <authorList>
            <person name="Han C."/>
            <person name="Mwirichia R."/>
            <person name="Chertkov O."/>
            <person name="Held B."/>
            <person name="Lapidus A."/>
            <person name="Nolan M."/>
            <person name="Lucas S."/>
            <person name="Hammon N."/>
            <person name="Deshpande S."/>
            <person name="Cheng J.F."/>
            <person name="Tapia R."/>
            <person name="Goodwin L."/>
            <person name="Pitluck S."/>
            <person name="Huntemann M."/>
            <person name="Liolios K."/>
            <person name="Ivanova N."/>
            <person name="Pagani I."/>
            <person name="Mavromatis K."/>
            <person name="Ovchinikova G."/>
            <person name="Pati A."/>
            <person name="Chen A."/>
            <person name="Palaniappan K."/>
            <person name="Land M."/>
            <person name="Hauser L."/>
            <person name="Brambilla E.M."/>
            <person name="Rohde M."/>
            <person name="Spring S."/>
            <person name="Sikorski J."/>
            <person name="Goker M."/>
            <person name="Woyke T."/>
            <person name="Bristow J."/>
            <person name="Eisen J.A."/>
            <person name="Markowitz V."/>
            <person name="Hugenholtz P."/>
            <person name="Kyrpides N.C."/>
            <person name="Klenk H.P."/>
            <person name="Detter J.C."/>
        </authorList>
    </citation>
    <scope>NUCLEOTIDE SEQUENCE [LARGE SCALE GENOMIC DNA]</scope>
    <source>
        <strain evidence="2">DSM 8271 / FlGlyR</strain>
    </source>
</reference>
<dbReference type="HOGENOM" id="CLU_170247_1_0_9"/>
<keyword evidence="2" id="KW-1185">Reference proteome</keyword>
<dbReference type="STRING" id="645991.Sgly_3047"/>
<accession>F0T0E4</accession>
<protein>
    <recommendedName>
        <fullName evidence="3">Iron-only hydrogenase system regulator</fullName>
    </recommendedName>
</protein>
<dbReference type="EMBL" id="CP002547">
    <property type="protein sequence ID" value="ADY57316.1"/>
    <property type="molecule type" value="Genomic_DNA"/>
</dbReference>
<dbReference type="eggNOG" id="ENOG50330IY">
    <property type="taxonomic scope" value="Bacteria"/>
</dbReference>
<dbReference type="KEGG" id="sgy:Sgly_3047"/>
<dbReference type="InterPro" id="IPR027271">
    <property type="entry name" value="Acetolactate_synth/TF_NikR_C"/>
</dbReference>
<dbReference type="Gene3D" id="3.30.70.1150">
    <property type="entry name" value="ACT-like. Chain A, domain 2"/>
    <property type="match status" value="1"/>
</dbReference>
<evidence type="ECO:0000313" key="2">
    <source>
        <dbReference type="Proteomes" id="UP000007488"/>
    </source>
</evidence>
<proteinExistence type="predicted"/>
<reference evidence="2" key="2">
    <citation type="submission" date="2011-02" db="EMBL/GenBank/DDBJ databases">
        <title>The complete genome of Syntrophobotulus glycolicus DSM 8271.</title>
        <authorList>
            <person name="Lucas S."/>
            <person name="Copeland A."/>
            <person name="Lapidus A."/>
            <person name="Bruce D."/>
            <person name="Goodwin L."/>
            <person name="Pitluck S."/>
            <person name="Kyrpides N."/>
            <person name="Mavromatis K."/>
            <person name="Pagani I."/>
            <person name="Ivanova N."/>
            <person name="Mikhailova N."/>
            <person name="Chertkov O."/>
            <person name="Held B."/>
            <person name="Detter J.C."/>
            <person name="Tapia R."/>
            <person name="Han C."/>
            <person name="Land M."/>
            <person name="Hauser L."/>
            <person name="Markowitz V."/>
            <person name="Cheng J.-F."/>
            <person name="Hugenholtz P."/>
            <person name="Woyke T."/>
            <person name="Wu D."/>
            <person name="Spring S."/>
            <person name="Schroeder M."/>
            <person name="Brambilla E."/>
            <person name="Klenk H.-P."/>
            <person name="Eisen J.A."/>
        </authorList>
    </citation>
    <scope>NUCLEOTIDE SEQUENCE [LARGE SCALE GENOMIC DNA]</scope>
    <source>
        <strain evidence="2">DSM 8271 / FlGlyR</strain>
    </source>
</reference>
<dbReference type="InterPro" id="IPR045865">
    <property type="entry name" value="ACT-like_dom_sf"/>
</dbReference>
<sequence>MSNLKIMVVGVNHRVKNAAKVQNLLTQYGCLIKVRLGLHEHIEAVAGEACSPNGLIVLQVAGDSEELEVFLKELNSIEGVNAKIVDVGF</sequence>
<dbReference type="RefSeq" id="WP_013626088.1">
    <property type="nucleotide sequence ID" value="NC_015172.1"/>
</dbReference>
<organism evidence="1 2">
    <name type="scientific">Syntrophobotulus glycolicus (strain DSM 8271 / FlGlyR)</name>
    <dbReference type="NCBI Taxonomy" id="645991"/>
    <lineage>
        <taxon>Bacteria</taxon>
        <taxon>Bacillati</taxon>
        <taxon>Bacillota</taxon>
        <taxon>Clostridia</taxon>
        <taxon>Eubacteriales</taxon>
        <taxon>Desulfitobacteriaceae</taxon>
        <taxon>Syntrophobotulus</taxon>
    </lineage>
</organism>
<evidence type="ECO:0000313" key="1">
    <source>
        <dbReference type="EMBL" id="ADY57316.1"/>
    </source>
</evidence>
<evidence type="ECO:0008006" key="3">
    <source>
        <dbReference type="Google" id="ProtNLM"/>
    </source>
</evidence>
<dbReference type="AlphaFoldDB" id="F0T0E4"/>
<dbReference type="Proteomes" id="UP000007488">
    <property type="component" value="Chromosome"/>
</dbReference>
<gene>
    <name evidence="1" type="ordered locus">Sgly_3047</name>
</gene>
<dbReference type="SUPFAM" id="SSF55021">
    <property type="entry name" value="ACT-like"/>
    <property type="match status" value="1"/>
</dbReference>
<name>F0T0E4_SYNGF</name>